<keyword evidence="2" id="KW-0808">Transferase</keyword>
<keyword evidence="3" id="KW-1185">Reference proteome</keyword>
<evidence type="ECO:0000313" key="3">
    <source>
        <dbReference type="Proteomes" id="UP001220456"/>
    </source>
</evidence>
<dbReference type="InterPro" id="IPR007345">
    <property type="entry name" value="Polysacch_pyruvyl_Trfase"/>
</dbReference>
<comment type="caution">
    <text evidence="2">The sequence shown here is derived from an EMBL/GenBank/DDBJ whole genome shotgun (WGS) entry which is preliminary data.</text>
</comment>
<dbReference type="Pfam" id="PF04230">
    <property type="entry name" value="PS_pyruv_trans"/>
    <property type="match status" value="1"/>
</dbReference>
<evidence type="ECO:0000259" key="1">
    <source>
        <dbReference type="Pfam" id="PF04230"/>
    </source>
</evidence>
<reference evidence="2 3" key="1">
    <citation type="journal article" date="2023" name="Int. J. Syst. Evol. Microbiol.">
        <title>Arthrobacter vasquezii sp. nov., isolated from a soil sample from Union Glacier, Antarctica.</title>
        <authorList>
            <person name="Valenzuela-Ibaceta F."/>
            <person name="Carrasco V."/>
            <person name="Lagos-Moraga S."/>
            <person name="Dietz-Vargas C."/>
            <person name="Navarro C.A."/>
            <person name="Perez-Donoso J.M."/>
        </authorList>
    </citation>
    <scope>NUCLEOTIDE SEQUENCE [LARGE SCALE GENOMIC DNA]</scope>
    <source>
        <strain evidence="2 3">EH-1B-1</strain>
    </source>
</reference>
<dbReference type="RefSeq" id="WP_277359135.1">
    <property type="nucleotide sequence ID" value="NZ_JAROKN010000040.1"/>
</dbReference>
<protein>
    <submittedName>
        <fullName evidence="2">Polysaccharide pyruvyl transferase family protein</fullName>
    </submittedName>
</protein>
<dbReference type="Proteomes" id="UP001220456">
    <property type="component" value="Unassembled WGS sequence"/>
</dbReference>
<name>A0ABT6CXB5_9MICC</name>
<evidence type="ECO:0000313" key="2">
    <source>
        <dbReference type="EMBL" id="MDF9278733.1"/>
    </source>
</evidence>
<dbReference type="EMBL" id="JAROKN010000040">
    <property type="protein sequence ID" value="MDF9278733.1"/>
    <property type="molecule type" value="Genomic_DNA"/>
</dbReference>
<gene>
    <name evidence="2" type="ORF">P4U43_13145</name>
</gene>
<accession>A0ABT6CXB5</accession>
<feature type="domain" description="Polysaccharide pyruvyl transferase" evidence="1">
    <location>
        <begin position="36"/>
        <end position="280"/>
    </location>
</feature>
<sequence length="314" mass="34814">MANYVETMRKTAGKAYDSIYEDVSRLVFVDFPDYPNVGDSAIALGQFAYYRSRGLVVERCYCIGTLTPKVLESQIPVVINGGGNIAGFFDGIDAHRNDISSRLRGDTLLIQAPQSVHFATESAKKKFTEYFASRPALRMAVRDQQAVDALKGIIEDPLLAPDAVHHLGRIEAADPSQRVVILKRKDKESASKADLESSVDWLRDSASLRIGAFLRWKGKYVGRGAELLNLSPGGWERVAKRRLARGIQILAPGEVVITDRLHAMLIALQMGRRVIAVDNANQKLSKYANTWFQSAQPDITFASSFEQAMQLARK</sequence>
<organism evidence="2 3">
    <name type="scientific">Arthrobacter vasquezii</name>
    <dbReference type="NCBI Taxonomy" id="2977629"/>
    <lineage>
        <taxon>Bacteria</taxon>
        <taxon>Bacillati</taxon>
        <taxon>Actinomycetota</taxon>
        <taxon>Actinomycetes</taxon>
        <taxon>Micrococcales</taxon>
        <taxon>Micrococcaceae</taxon>
        <taxon>Arthrobacter</taxon>
    </lineage>
</organism>
<proteinExistence type="predicted"/>
<dbReference type="GO" id="GO:0016740">
    <property type="term" value="F:transferase activity"/>
    <property type="evidence" value="ECO:0007669"/>
    <property type="project" value="UniProtKB-KW"/>
</dbReference>